<gene>
    <name evidence="2" type="ORF">E2K98_27495</name>
    <name evidence="1" type="ORF">RCG21_04245</name>
</gene>
<dbReference type="EMBL" id="SMYO01000027">
    <property type="protein sequence ID" value="TDK56144.1"/>
    <property type="molecule type" value="Genomic_DNA"/>
</dbReference>
<comment type="caution">
    <text evidence="2">The sequence shown here is derived from an EMBL/GenBank/DDBJ whole genome shotgun (WGS) entry which is preliminary data.</text>
</comment>
<evidence type="ECO:0000313" key="4">
    <source>
        <dbReference type="Proteomes" id="UP001178888"/>
    </source>
</evidence>
<proteinExistence type="predicted"/>
<organism evidence="2 3">
    <name type="scientific">Bacillus salipaludis</name>
    <dbReference type="NCBI Taxonomy" id="2547811"/>
    <lineage>
        <taxon>Bacteria</taxon>
        <taxon>Bacillati</taxon>
        <taxon>Bacillota</taxon>
        <taxon>Bacilli</taxon>
        <taxon>Bacillales</taxon>
        <taxon>Bacillaceae</taxon>
        <taxon>Bacillus</taxon>
    </lineage>
</organism>
<dbReference type="AlphaFoldDB" id="A0A4R5VK83"/>
<name>A0A4R5VK83_9BACI</name>
<dbReference type="Pfam" id="PF10127">
    <property type="entry name" value="RlaP"/>
    <property type="match status" value="1"/>
</dbReference>
<dbReference type="Proteomes" id="UP001178888">
    <property type="component" value="Unassembled WGS sequence"/>
</dbReference>
<dbReference type="Proteomes" id="UP000295132">
    <property type="component" value="Unassembled WGS sequence"/>
</dbReference>
<dbReference type="PANTHER" id="PTHR34817">
    <property type="entry name" value="NUCLEOTIDYLTRANSFERASE"/>
    <property type="match status" value="1"/>
</dbReference>
<protein>
    <submittedName>
        <fullName evidence="2">Nucleotidyltransferase domain-containing protein</fullName>
    </submittedName>
</protein>
<dbReference type="EMBL" id="JAVGVR010000001">
    <property type="protein sequence ID" value="MDQ6595618.1"/>
    <property type="molecule type" value="Genomic_DNA"/>
</dbReference>
<sequence>MREQIQKVLMTLEMDKDMKVLYACDSGSRAWGLSSDASDYDVRFIYVHKREWYLSIDQGKDVLEVPRSAFPFGESILDISGWELTKALRLFRKSNPSLLEWLHSSIVYTEPFSTMDRMRELEQKTFSPISCIYHYLKMAKGNFWDIRQGNDIKVKKYLNVIRPLLIIKWIEINHTFPPIELRFLVERLLPFGKLKEDIEMLLNRKIAGEDLIVDLKMDRIKEYVEKEFEHLENYIKGVKNEISNPTESLNRLFREALDEVWGK</sequence>
<keyword evidence="4" id="KW-1185">Reference proteome</keyword>
<dbReference type="InterPro" id="IPR018775">
    <property type="entry name" value="RlaP"/>
</dbReference>
<accession>A0A4R5VK83</accession>
<dbReference type="PANTHER" id="PTHR34817:SF2">
    <property type="entry name" value="NUCLEOTIDYLTRANSFERASE"/>
    <property type="match status" value="1"/>
</dbReference>
<reference evidence="2 3" key="1">
    <citation type="submission" date="2019-03" db="EMBL/GenBank/DDBJ databases">
        <title>Bacillus niacini sp. nov. a Nicotinate-Metabolizing Mesophile Isolated from Soil.</title>
        <authorList>
            <person name="Zhang G."/>
        </authorList>
    </citation>
    <scope>NUCLEOTIDE SEQUENCE [LARGE SCALE GENOMIC DNA]</scope>
    <source>
        <strain evidence="2 3">WN066</strain>
    </source>
</reference>
<dbReference type="GO" id="GO:0016740">
    <property type="term" value="F:transferase activity"/>
    <property type="evidence" value="ECO:0007669"/>
    <property type="project" value="UniProtKB-KW"/>
</dbReference>
<keyword evidence="2" id="KW-0808">Transferase</keyword>
<evidence type="ECO:0000313" key="2">
    <source>
        <dbReference type="EMBL" id="TDK56144.1"/>
    </source>
</evidence>
<evidence type="ECO:0000313" key="1">
    <source>
        <dbReference type="EMBL" id="MDQ6595618.1"/>
    </source>
</evidence>
<evidence type="ECO:0000313" key="3">
    <source>
        <dbReference type="Proteomes" id="UP000295132"/>
    </source>
</evidence>
<reference evidence="1" key="2">
    <citation type="submission" date="2023-08" db="EMBL/GenBank/DDBJ databases">
        <title>Nitrogen cycling bacteria in agricultural field soils.</title>
        <authorList>
            <person name="Jang J."/>
        </authorList>
    </citation>
    <scope>NUCLEOTIDE SEQUENCE</scope>
    <source>
        <strain evidence="1">PS3-36</strain>
    </source>
</reference>
<dbReference type="RefSeq" id="WP_133339825.1">
    <property type="nucleotide sequence ID" value="NZ_JAVGVR010000001.1"/>
</dbReference>